<comment type="similarity">
    <text evidence="1">Belongs to the LysR transcriptional regulatory family.</text>
</comment>
<dbReference type="Pfam" id="PF00126">
    <property type="entry name" value="HTH_1"/>
    <property type="match status" value="1"/>
</dbReference>
<dbReference type="RefSeq" id="WP_289445453.1">
    <property type="nucleotide sequence ID" value="NZ_JAUCGR010000001.1"/>
</dbReference>
<name>A0ABT7S4B2_9CELL</name>
<dbReference type="InterPro" id="IPR000847">
    <property type="entry name" value="LysR_HTH_N"/>
</dbReference>
<accession>A0ABT7S4B2</accession>
<comment type="caution">
    <text evidence="6">The sequence shown here is derived from an EMBL/GenBank/DDBJ whole genome shotgun (WGS) entry which is preliminary data.</text>
</comment>
<keyword evidence="3" id="KW-0238">DNA-binding</keyword>
<dbReference type="SUPFAM" id="SSF46785">
    <property type="entry name" value="Winged helix' DNA-binding domain"/>
    <property type="match status" value="1"/>
</dbReference>
<dbReference type="EMBL" id="JAUCGR010000001">
    <property type="protein sequence ID" value="MDM7830470.1"/>
    <property type="molecule type" value="Genomic_DNA"/>
</dbReference>
<evidence type="ECO:0000256" key="2">
    <source>
        <dbReference type="ARBA" id="ARBA00023015"/>
    </source>
</evidence>
<organism evidence="6 7">
    <name type="scientific">Cellulomonas edaphi</name>
    <dbReference type="NCBI Taxonomy" id="3053468"/>
    <lineage>
        <taxon>Bacteria</taxon>
        <taxon>Bacillati</taxon>
        <taxon>Actinomycetota</taxon>
        <taxon>Actinomycetes</taxon>
        <taxon>Micrococcales</taxon>
        <taxon>Cellulomonadaceae</taxon>
        <taxon>Cellulomonas</taxon>
    </lineage>
</organism>
<dbReference type="Pfam" id="PF03466">
    <property type="entry name" value="LysR_substrate"/>
    <property type="match status" value="1"/>
</dbReference>
<feature type="domain" description="HTH lysR-type" evidence="5">
    <location>
        <begin position="1"/>
        <end position="58"/>
    </location>
</feature>
<dbReference type="PANTHER" id="PTHR30346:SF29">
    <property type="entry name" value="LYSR SUBSTRATE-BINDING"/>
    <property type="match status" value="1"/>
</dbReference>
<proteinExistence type="inferred from homology"/>
<dbReference type="InterPro" id="IPR036388">
    <property type="entry name" value="WH-like_DNA-bd_sf"/>
</dbReference>
<keyword evidence="4" id="KW-0804">Transcription</keyword>
<protein>
    <submittedName>
        <fullName evidence="6">LysR family transcriptional regulator</fullName>
    </submittedName>
</protein>
<dbReference type="PANTHER" id="PTHR30346">
    <property type="entry name" value="TRANSCRIPTIONAL DUAL REGULATOR HCAR-RELATED"/>
    <property type="match status" value="1"/>
</dbReference>
<gene>
    <name evidence="6" type="ORF">QRT05_03930</name>
</gene>
<evidence type="ECO:0000256" key="3">
    <source>
        <dbReference type="ARBA" id="ARBA00023125"/>
    </source>
</evidence>
<keyword evidence="7" id="KW-1185">Reference proteome</keyword>
<evidence type="ECO:0000256" key="4">
    <source>
        <dbReference type="ARBA" id="ARBA00023163"/>
    </source>
</evidence>
<evidence type="ECO:0000313" key="6">
    <source>
        <dbReference type="EMBL" id="MDM7830470.1"/>
    </source>
</evidence>
<dbReference type="Gene3D" id="3.40.190.10">
    <property type="entry name" value="Periplasmic binding protein-like II"/>
    <property type="match status" value="2"/>
</dbReference>
<reference evidence="6 7" key="1">
    <citation type="submission" date="2023-06" db="EMBL/GenBank/DDBJ databases">
        <title>Cellulomonas sp. MW9 Whole genome sequence.</title>
        <authorList>
            <person name="Park S."/>
        </authorList>
    </citation>
    <scope>NUCLEOTIDE SEQUENCE [LARGE SCALE GENOMIC DNA]</scope>
    <source>
        <strain evidence="6 7">MW9</strain>
    </source>
</reference>
<evidence type="ECO:0000313" key="7">
    <source>
        <dbReference type="Proteomes" id="UP001321453"/>
    </source>
</evidence>
<dbReference type="SUPFAM" id="SSF53850">
    <property type="entry name" value="Periplasmic binding protein-like II"/>
    <property type="match status" value="1"/>
</dbReference>
<dbReference type="PROSITE" id="PS50931">
    <property type="entry name" value="HTH_LYSR"/>
    <property type="match status" value="1"/>
</dbReference>
<dbReference type="InterPro" id="IPR036390">
    <property type="entry name" value="WH_DNA-bd_sf"/>
</dbReference>
<dbReference type="Proteomes" id="UP001321453">
    <property type="component" value="Unassembled WGS sequence"/>
</dbReference>
<dbReference type="Gene3D" id="1.10.10.10">
    <property type="entry name" value="Winged helix-like DNA-binding domain superfamily/Winged helix DNA-binding domain"/>
    <property type="match status" value="1"/>
</dbReference>
<evidence type="ECO:0000259" key="5">
    <source>
        <dbReference type="PROSITE" id="PS50931"/>
    </source>
</evidence>
<keyword evidence="2" id="KW-0805">Transcription regulation</keyword>
<sequence length="296" mass="31322">MDPRLLETLRAVGTQGGVTAAAAALHLTPSAVSQQVAVLQRETGVALTERVGRGVRLTPAGEALADAALDVAVALERARAACDAFLVEPRGTVRVSAFASAAQLLFPRLLDRMPAGIEIECADEDVAQADFAGLTDRIDLVVAHRPDGAGTWGEHVRVEPLLREPLDVAVPRDHRLADQARVQPADLDGEAWISVREGFPVSTVLAAVAAASGTDPRIVHRINDFHVAAALVAAGHGISLLPRHSFGNAAGLRLLPLTGVRAGRRIDVLLRADRAERMAVRRVLDELRQVASEIAA</sequence>
<dbReference type="InterPro" id="IPR005119">
    <property type="entry name" value="LysR_subst-bd"/>
</dbReference>
<evidence type="ECO:0000256" key="1">
    <source>
        <dbReference type="ARBA" id="ARBA00009437"/>
    </source>
</evidence>